<protein>
    <submittedName>
        <fullName evidence="2">Uncharacterized protein</fullName>
    </submittedName>
</protein>
<accession>A0A0E9TKA9</accession>
<evidence type="ECO:0000313" key="2">
    <source>
        <dbReference type="EMBL" id="JAH53188.1"/>
    </source>
</evidence>
<sequence length="21" mass="2513">MRKKGSDNELRTVEYRNVSVM</sequence>
<name>A0A0E9TKA9_ANGAN</name>
<reference evidence="2" key="2">
    <citation type="journal article" date="2015" name="Fish Shellfish Immunol.">
        <title>Early steps in the European eel (Anguilla anguilla)-Vibrio vulnificus interaction in the gills: Role of the RtxA13 toxin.</title>
        <authorList>
            <person name="Callol A."/>
            <person name="Pajuelo D."/>
            <person name="Ebbesson L."/>
            <person name="Teles M."/>
            <person name="MacKenzie S."/>
            <person name="Amaro C."/>
        </authorList>
    </citation>
    <scope>NUCLEOTIDE SEQUENCE</scope>
</reference>
<reference evidence="2" key="1">
    <citation type="submission" date="2014-11" db="EMBL/GenBank/DDBJ databases">
        <authorList>
            <person name="Amaro Gonzalez C."/>
        </authorList>
    </citation>
    <scope>NUCLEOTIDE SEQUENCE</scope>
</reference>
<dbReference type="AlphaFoldDB" id="A0A0E9TKA9"/>
<evidence type="ECO:0000256" key="1">
    <source>
        <dbReference type="SAM" id="MobiDB-lite"/>
    </source>
</evidence>
<proteinExistence type="predicted"/>
<feature type="compositionally biased region" description="Basic and acidic residues" evidence="1">
    <location>
        <begin position="1"/>
        <end position="14"/>
    </location>
</feature>
<dbReference type="EMBL" id="GBXM01055389">
    <property type="protein sequence ID" value="JAH53188.1"/>
    <property type="molecule type" value="Transcribed_RNA"/>
</dbReference>
<feature type="region of interest" description="Disordered" evidence="1">
    <location>
        <begin position="1"/>
        <end position="21"/>
    </location>
</feature>
<organism evidence="2">
    <name type="scientific">Anguilla anguilla</name>
    <name type="common">European freshwater eel</name>
    <name type="synonym">Muraena anguilla</name>
    <dbReference type="NCBI Taxonomy" id="7936"/>
    <lineage>
        <taxon>Eukaryota</taxon>
        <taxon>Metazoa</taxon>
        <taxon>Chordata</taxon>
        <taxon>Craniata</taxon>
        <taxon>Vertebrata</taxon>
        <taxon>Euteleostomi</taxon>
        <taxon>Actinopterygii</taxon>
        <taxon>Neopterygii</taxon>
        <taxon>Teleostei</taxon>
        <taxon>Anguilliformes</taxon>
        <taxon>Anguillidae</taxon>
        <taxon>Anguilla</taxon>
    </lineage>
</organism>